<dbReference type="Gene3D" id="3.40.50.150">
    <property type="entry name" value="Vaccinia Virus protein VP39"/>
    <property type="match status" value="1"/>
</dbReference>
<dbReference type="KEGG" id="ccau:EG346_10195"/>
<gene>
    <name evidence="5" type="ORF">EG346_10195</name>
</gene>
<keyword evidence="6" id="KW-1185">Reference proteome</keyword>
<name>A0A3G6LZ50_CHRCU</name>
<evidence type="ECO:0000256" key="2">
    <source>
        <dbReference type="ARBA" id="ARBA00022679"/>
    </source>
</evidence>
<evidence type="ECO:0000313" key="5">
    <source>
        <dbReference type="EMBL" id="AZA48532.1"/>
    </source>
</evidence>
<dbReference type="PANTHER" id="PTHR43464">
    <property type="entry name" value="METHYLTRANSFERASE"/>
    <property type="match status" value="1"/>
</dbReference>
<dbReference type="Pfam" id="PF08241">
    <property type="entry name" value="Methyltransf_11"/>
    <property type="match status" value="1"/>
</dbReference>
<accession>A0A3G6LZ50</accession>
<keyword evidence="3" id="KW-0949">S-adenosyl-L-methionine</keyword>
<keyword evidence="1 5" id="KW-0489">Methyltransferase</keyword>
<dbReference type="PANTHER" id="PTHR43464:SF19">
    <property type="entry name" value="UBIQUINONE BIOSYNTHESIS O-METHYLTRANSFERASE, MITOCHONDRIAL"/>
    <property type="match status" value="1"/>
</dbReference>
<reference evidence="6" key="1">
    <citation type="submission" date="2018-11" db="EMBL/GenBank/DDBJ databases">
        <title>Proposal to divide the Flavobacteriaceae and reorganize its genera based on Amino Acid Identity values calculated from whole genome sequences.</title>
        <authorList>
            <person name="Nicholson A.C."/>
            <person name="Gulvik C.A."/>
            <person name="Whitney A.M."/>
            <person name="Humrighouse B.W."/>
            <person name="Bell M."/>
            <person name="Holmes B."/>
            <person name="Steigerwalt A.G."/>
            <person name="Villarma A."/>
            <person name="Sheth M."/>
            <person name="Batra D."/>
            <person name="Pryor J."/>
            <person name="Bernardet J.-F."/>
            <person name="Hugo C."/>
            <person name="Kampfer P."/>
            <person name="Newman J."/>
            <person name="McQuiston J.R."/>
        </authorList>
    </citation>
    <scope>NUCLEOTIDE SEQUENCE [LARGE SCALE GENOMIC DNA]</scope>
    <source>
        <strain evidence="6">G0188</strain>
    </source>
</reference>
<feature type="domain" description="Methyltransferase type 11" evidence="4">
    <location>
        <begin position="51"/>
        <end position="137"/>
    </location>
</feature>
<dbReference type="OrthoDB" id="9791837at2"/>
<evidence type="ECO:0000256" key="3">
    <source>
        <dbReference type="ARBA" id="ARBA00022691"/>
    </source>
</evidence>
<sequence>MMKNSIHEYYDHLAETYEQNRFGNSYGRYIDEQENVFLHSFFKDKRYSKILDLGCGTGRLLKFATHGLDFSEKMLRIAKEKNLGKITAVGEISKIPFDLKFDCIFCFHVIMHQTKEETEKFLDECYMKLDDHGILIFDYPTKTRRKAVSPQQDWHAGNTFTASEISILSDKQWNIRRTAGILWFPVHRFPNSIRKLFLPLDILLCRTFLKKWASYHIVVLEKK</sequence>
<dbReference type="InterPro" id="IPR029063">
    <property type="entry name" value="SAM-dependent_MTases_sf"/>
</dbReference>
<dbReference type="GO" id="GO:0008757">
    <property type="term" value="F:S-adenosylmethionine-dependent methyltransferase activity"/>
    <property type="evidence" value="ECO:0007669"/>
    <property type="project" value="InterPro"/>
</dbReference>
<proteinExistence type="predicted"/>
<evidence type="ECO:0000256" key="1">
    <source>
        <dbReference type="ARBA" id="ARBA00022603"/>
    </source>
</evidence>
<organism evidence="5 6">
    <name type="scientific">Chryseobacterium carnipullorum</name>
    <dbReference type="NCBI Taxonomy" id="1124835"/>
    <lineage>
        <taxon>Bacteria</taxon>
        <taxon>Pseudomonadati</taxon>
        <taxon>Bacteroidota</taxon>
        <taxon>Flavobacteriia</taxon>
        <taxon>Flavobacteriales</taxon>
        <taxon>Weeksellaceae</taxon>
        <taxon>Chryseobacterium group</taxon>
        <taxon>Chryseobacterium</taxon>
    </lineage>
</organism>
<dbReference type="Proteomes" id="UP000273270">
    <property type="component" value="Chromosome"/>
</dbReference>
<dbReference type="CDD" id="cd02440">
    <property type="entry name" value="AdoMet_MTases"/>
    <property type="match status" value="1"/>
</dbReference>
<protein>
    <submittedName>
        <fullName evidence="5">Class I SAM-dependent methyltransferase</fullName>
    </submittedName>
</protein>
<evidence type="ECO:0000259" key="4">
    <source>
        <dbReference type="Pfam" id="PF08241"/>
    </source>
</evidence>
<evidence type="ECO:0000313" key="6">
    <source>
        <dbReference type="Proteomes" id="UP000273270"/>
    </source>
</evidence>
<dbReference type="SUPFAM" id="SSF53335">
    <property type="entry name" value="S-adenosyl-L-methionine-dependent methyltransferases"/>
    <property type="match status" value="1"/>
</dbReference>
<dbReference type="InterPro" id="IPR013216">
    <property type="entry name" value="Methyltransf_11"/>
</dbReference>
<dbReference type="GO" id="GO:0032259">
    <property type="term" value="P:methylation"/>
    <property type="evidence" value="ECO:0007669"/>
    <property type="project" value="UniProtKB-KW"/>
</dbReference>
<dbReference type="EMBL" id="CP033920">
    <property type="protein sequence ID" value="AZA48532.1"/>
    <property type="molecule type" value="Genomic_DNA"/>
</dbReference>
<keyword evidence="2 5" id="KW-0808">Transferase</keyword>
<dbReference type="AlphaFoldDB" id="A0A3G6LZ50"/>